<dbReference type="Pfam" id="PF00320">
    <property type="entry name" value="GATA"/>
    <property type="match status" value="2"/>
</dbReference>
<reference evidence="9" key="1">
    <citation type="submission" date="2022-08" db="EMBL/GenBank/DDBJ databases">
        <authorList>
            <consortium name="DOE Joint Genome Institute"/>
            <person name="Min B."/>
            <person name="Riley R."/>
            <person name="Sierra-Patev S."/>
            <person name="Naranjo-Ortiz M."/>
            <person name="Looney B."/>
            <person name="Konkel Z."/>
            <person name="Slot J.C."/>
            <person name="Sakamoto Y."/>
            <person name="Steenwyk J.L."/>
            <person name="Rokas A."/>
            <person name="Carro J."/>
            <person name="Camarero S."/>
            <person name="Ferreira P."/>
            <person name="Molpeceres G."/>
            <person name="Ruiz-Duenas F.J."/>
            <person name="Serrano A."/>
            <person name="Henrissat B."/>
            <person name="Drula E."/>
            <person name="Hughes K.W."/>
            <person name="Mata J.L."/>
            <person name="Ishikawa N.K."/>
            <person name="Vargas-Isla R."/>
            <person name="Ushijima S."/>
            <person name="Smith C.A."/>
            <person name="Ahrendt S."/>
            <person name="Andreopoulos W."/>
            <person name="He G."/>
            <person name="Labutti K."/>
            <person name="Lipzen A."/>
            <person name="Ng V."/>
            <person name="Sandor L."/>
            <person name="Barry K."/>
            <person name="Martinez A.T."/>
            <person name="Xiao Y."/>
            <person name="Gibbons J.G."/>
            <person name="Terashima K."/>
            <person name="Hibbett D.S."/>
            <person name="Grigoriev I.V."/>
        </authorList>
    </citation>
    <scope>NUCLEOTIDE SEQUENCE</scope>
    <source>
        <strain evidence="9">Sp2 HRB7682 ss15</strain>
    </source>
</reference>
<keyword evidence="4" id="KW-0862">Zinc</keyword>
<evidence type="ECO:0000256" key="5">
    <source>
        <dbReference type="ARBA" id="ARBA00023242"/>
    </source>
</evidence>
<evidence type="ECO:0000313" key="10">
    <source>
        <dbReference type="Proteomes" id="UP001150238"/>
    </source>
</evidence>
<dbReference type="SMART" id="SM00401">
    <property type="entry name" value="ZnF_GATA"/>
    <property type="match status" value="2"/>
</dbReference>
<dbReference type="GO" id="GO:0000122">
    <property type="term" value="P:negative regulation of transcription by RNA polymerase II"/>
    <property type="evidence" value="ECO:0007669"/>
    <property type="project" value="TreeGrafter"/>
</dbReference>
<name>A0A9W8ZQG9_9AGAR</name>
<comment type="caution">
    <text evidence="9">The sequence shown here is derived from an EMBL/GenBank/DDBJ whole genome shotgun (WGS) entry which is preliminary data.</text>
</comment>
<dbReference type="GO" id="GO:0045944">
    <property type="term" value="P:positive regulation of transcription by RNA polymerase II"/>
    <property type="evidence" value="ECO:0007669"/>
    <property type="project" value="TreeGrafter"/>
</dbReference>
<organism evidence="9 10">
    <name type="scientific">Lentinula lateritia</name>
    <dbReference type="NCBI Taxonomy" id="40482"/>
    <lineage>
        <taxon>Eukaryota</taxon>
        <taxon>Fungi</taxon>
        <taxon>Dikarya</taxon>
        <taxon>Basidiomycota</taxon>
        <taxon>Agaricomycotina</taxon>
        <taxon>Agaricomycetes</taxon>
        <taxon>Agaricomycetidae</taxon>
        <taxon>Agaricales</taxon>
        <taxon>Marasmiineae</taxon>
        <taxon>Omphalotaceae</taxon>
        <taxon>Lentinula</taxon>
    </lineage>
</organism>
<dbReference type="Proteomes" id="UP001150238">
    <property type="component" value="Unassembled WGS sequence"/>
</dbReference>
<dbReference type="GO" id="GO:0000978">
    <property type="term" value="F:RNA polymerase II cis-regulatory region sequence-specific DNA binding"/>
    <property type="evidence" value="ECO:0007669"/>
    <property type="project" value="TreeGrafter"/>
</dbReference>
<evidence type="ECO:0000256" key="1">
    <source>
        <dbReference type="ARBA" id="ARBA00004123"/>
    </source>
</evidence>
<feature type="region of interest" description="Disordered" evidence="7">
    <location>
        <begin position="30"/>
        <end position="76"/>
    </location>
</feature>
<evidence type="ECO:0000256" key="3">
    <source>
        <dbReference type="ARBA" id="ARBA00022771"/>
    </source>
</evidence>
<keyword evidence="5" id="KW-0539">Nucleus</keyword>
<dbReference type="PRINTS" id="PR00619">
    <property type="entry name" value="GATAZNFINGER"/>
</dbReference>
<evidence type="ECO:0000256" key="6">
    <source>
        <dbReference type="PROSITE-ProRule" id="PRU00094"/>
    </source>
</evidence>
<feature type="compositionally biased region" description="Basic and acidic residues" evidence="7">
    <location>
        <begin position="264"/>
        <end position="273"/>
    </location>
</feature>
<dbReference type="PROSITE" id="PS00344">
    <property type="entry name" value="GATA_ZN_FINGER_1"/>
    <property type="match status" value="1"/>
</dbReference>
<dbReference type="GO" id="GO:0000981">
    <property type="term" value="F:DNA-binding transcription factor activity, RNA polymerase II-specific"/>
    <property type="evidence" value="ECO:0007669"/>
    <property type="project" value="TreeGrafter"/>
</dbReference>
<evidence type="ECO:0000259" key="8">
    <source>
        <dbReference type="PROSITE" id="PS50114"/>
    </source>
</evidence>
<gene>
    <name evidence="9" type="ORF">C8J55DRAFT_531252</name>
</gene>
<dbReference type="GO" id="GO:0005634">
    <property type="term" value="C:nucleus"/>
    <property type="evidence" value="ECO:0007669"/>
    <property type="project" value="UniProtKB-SubCell"/>
</dbReference>
<dbReference type="PANTHER" id="PTHR10071:SF281">
    <property type="entry name" value="BOX A-BINDING FACTOR-RELATED"/>
    <property type="match status" value="1"/>
</dbReference>
<evidence type="ECO:0000256" key="7">
    <source>
        <dbReference type="SAM" id="MobiDB-lite"/>
    </source>
</evidence>
<dbReference type="InterPro" id="IPR013088">
    <property type="entry name" value="Znf_NHR/GATA"/>
</dbReference>
<keyword evidence="2" id="KW-0479">Metal-binding</keyword>
<dbReference type="AlphaFoldDB" id="A0A9W8ZQG9"/>
<feature type="region of interest" description="Disordered" evidence="7">
    <location>
        <begin position="313"/>
        <end position="336"/>
    </location>
</feature>
<keyword evidence="3 6" id="KW-0863">Zinc-finger</keyword>
<dbReference type="PROSITE" id="PS50114">
    <property type="entry name" value="GATA_ZN_FINGER_2"/>
    <property type="match status" value="2"/>
</dbReference>
<dbReference type="InterPro" id="IPR000679">
    <property type="entry name" value="Znf_GATA"/>
</dbReference>
<feature type="compositionally biased region" description="Low complexity" evidence="7">
    <location>
        <begin position="180"/>
        <end position="193"/>
    </location>
</feature>
<evidence type="ECO:0000313" key="9">
    <source>
        <dbReference type="EMBL" id="KAJ4463758.1"/>
    </source>
</evidence>
<feature type="region of interest" description="Disordered" evidence="7">
    <location>
        <begin position="256"/>
        <end position="281"/>
    </location>
</feature>
<reference evidence="9" key="2">
    <citation type="journal article" date="2023" name="Proc. Natl. Acad. Sci. U.S.A.">
        <title>A global phylogenomic analysis of the shiitake genus Lentinula.</title>
        <authorList>
            <person name="Sierra-Patev S."/>
            <person name="Min B."/>
            <person name="Naranjo-Ortiz M."/>
            <person name="Looney B."/>
            <person name="Konkel Z."/>
            <person name="Slot J.C."/>
            <person name="Sakamoto Y."/>
            <person name="Steenwyk J.L."/>
            <person name="Rokas A."/>
            <person name="Carro J."/>
            <person name="Camarero S."/>
            <person name="Ferreira P."/>
            <person name="Molpeceres G."/>
            <person name="Ruiz-Duenas F.J."/>
            <person name="Serrano A."/>
            <person name="Henrissat B."/>
            <person name="Drula E."/>
            <person name="Hughes K.W."/>
            <person name="Mata J.L."/>
            <person name="Ishikawa N.K."/>
            <person name="Vargas-Isla R."/>
            <person name="Ushijima S."/>
            <person name="Smith C.A."/>
            <person name="Donoghue J."/>
            <person name="Ahrendt S."/>
            <person name="Andreopoulos W."/>
            <person name="He G."/>
            <person name="LaButti K."/>
            <person name="Lipzen A."/>
            <person name="Ng V."/>
            <person name="Riley R."/>
            <person name="Sandor L."/>
            <person name="Barry K."/>
            <person name="Martinez A.T."/>
            <person name="Xiao Y."/>
            <person name="Gibbons J.G."/>
            <person name="Terashima K."/>
            <person name="Grigoriev I.V."/>
            <person name="Hibbett D."/>
        </authorList>
    </citation>
    <scope>NUCLEOTIDE SEQUENCE</scope>
    <source>
        <strain evidence="9">Sp2 HRB7682 ss15</strain>
    </source>
</reference>
<feature type="domain" description="GATA-type" evidence="8">
    <location>
        <begin position="272"/>
        <end position="325"/>
    </location>
</feature>
<dbReference type="InterPro" id="IPR039355">
    <property type="entry name" value="Transcription_factor_GATA"/>
</dbReference>
<dbReference type="GO" id="GO:0008270">
    <property type="term" value="F:zinc ion binding"/>
    <property type="evidence" value="ECO:0007669"/>
    <property type="project" value="UniProtKB-KW"/>
</dbReference>
<dbReference type="SUPFAM" id="SSF57716">
    <property type="entry name" value="Glucocorticoid receptor-like (DNA-binding domain)"/>
    <property type="match status" value="2"/>
</dbReference>
<protein>
    <recommendedName>
        <fullName evidence="8">GATA-type domain-containing protein</fullName>
    </recommendedName>
</protein>
<comment type="subcellular location">
    <subcellularLocation>
        <location evidence="1">Nucleus</location>
    </subcellularLocation>
</comment>
<dbReference type="PANTHER" id="PTHR10071">
    <property type="entry name" value="TRANSCRIPTION FACTOR GATA FAMILY MEMBER"/>
    <property type="match status" value="1"/>
</dbReference>
<dbReference type="Gene3D" id="3.30.50.10">
    <property type="entry name" value="Erythroid Transcription Factor GATA-1, subunit A"/>
    <property type="match status" value="2"/>
</dbReference>
<dbReference type="CDD" id="cd00202">
    <property type="entry name" value="ZnF_GATA"/>
    <property type="match status" value="2"/>
</dbReference>
<feature type="domain" description="GATA-type" evidence="8">
    <location>
        <begin position="206"/>
        <end position="249"/>
    </location>
</feature>
<dbReference type="EMBL" id="JANVFS010000067">
    <property type="protein sequence ID" value="KAJ4463758.1"/>
    <property type="molecule type" value="Genomic_DNA"/>
</dbReference>
<accession>A0A9W8ZQG9</accession>
<proteinExistence type="predicted"/>
<sequence>MQGHSRQPDTVFALEESQLEYIEHVYAPRRYSSSSTSSSDYWGYTSASESSSYSPPPDTSLDHIPPDYVSPQRYPSSRTWSNNSVDHMEFSSLPRIIDSYNTSLRSTDLRHQPTFKVEVNMWSTPQISPYWPETRLPRSSLPSWNGVAMPSIDPFETKPNIYPNHHYTLHGSCSPLSTVSTISSSSPSPSPVIDGAPKLGRRPNSKASSKICYHCHATSTPLWRREPSTLRTLCNACGLYLQQRNKLRPQELIDADAEPEDDKSDISDQDSEHPGPQCTHCRTRHTSVWRRSKAGAQLCNACGVYARLRGKDRPLSLKRKKIKPRTKHAKPVAGKN</sequence>
<evidence type="ECO:0000256" key="4">
    <source>
        <dbReference type="ARBA" id="ARBA00022833"/>
    </source>
</evidence>
<feature type="region of interest" description="Disordered" evidence="7">
    <location>
        <begin position="180"/>
        <end position="206"/>
    </location>
</feature>
<evidence type="ECO:0000256" key="2">
    <source>
        <dbReference type="ARBA" id="ARBA00022723"/>
    </source>
</evidence>
<feature type="compositionally biased region" description="Basic residues" evidence="7">
    <location>
        <begin position="316"/>
        <end position="330"/>
    </location>
</feature>